<dbReference type="InterPro" id="IPR047650">
    <property type="entry name" value="Transpos_IS110"/>
</dbReference>
<accession>A0A552V6R3</accession>
<dbReference type="InterPro" id="IPR002525">
    <property type="entry name" value="Transp_IS110-like_N"/>
</dbReference>
<dbReference type="RefSeq" id="WP_144398098.1">
    <property type="nucleotide sequence ID" value="NZ_VJXW01000007.1"/>
</dbReference>
<feature type="domain" description="Transposase IS110-like N-terminal" evidence="2">
    <location>
        <begin position="4"/>
        <end position="161"/>
    </location>
</feature>
<dbReference type="GO" id="GO:0003677">
    <property type="term" value="F:DNA binding"/>
    <property type="evidence" value="ECO:0007669"/>
    <property type="project" value="InterPro"/>
</dbReference>
<dbReference type="EMBL" id="VJXW01000007">
    <property type="protein sequence ID" value="TRW26155.1"/>
    <property type="molecule type" value="Genomic_DNA"/>
</dbReference>
<dbReference type="Proteomes" id="UP000319424">
    <property type="component" value="Unassembled WGS sequence"/>
</dbReference>
<dbReference type="NCBIfam" id="NF033542">
    <property type="entry name" value="transpos_IS110"/>
    <property type="match status" value="1"/>
</dbReference>
<keyword evidence="1" id="KW-0175">Coiled coil</keyword>
<sequence length="391" mass="43613">MFYVGIDIAKNNHEASIIDYNGKLMTGSFSFSNSVKGLEKFKRIISSFSLSSNNCIIGMEATGHYWISLYSFLVDLGFTCIAINPIQSDAFRKMYIRKTKNDSVDSFIIAQILRFGEFSVSNFSNEDTFALRNLSRYRFALVDEVSDWKRKLVAILDQVFPEYSTLFSNIYGVTSKELLSKYPLPEDMLSISANELAELLSKCSKGRFGIDKAKEIQDKASSSFGIKFALKSFSFQIKQIINQISFLEDQISDIEEEISSILNSLCPVITTITGIGDILGAAIYSEIGDILRFEKASQLVAYAGLDVAVKQSGNFNATDTKISKRGSPYLRRAIWLAANVAAFKDPALSLYYQKLRQRGKAHGTAIGAVARKLTNIIFAVLRDNKAYVPNI</sequence>
<dbReference type="InterPro" id="IPR003346">
    <property type="entry name" value="Transposase_20"/>
</dbReference>
<evidence type="ECO:0000313" key="4">
    <source>
        <dbReference type="EMBL" id="TRW26155.1"/>
    </source>
</evidence>
<organism evidence="4 5">
    <name type="scientific">Criibacterium bergeronii</name>
    <dbReference type="NCBI Taxonomy" id="1871336"/>
    <lineage>
        <taxon>Bacteria</taxon>
        <taxon>Bacillati</taxon>
        <taxon>Bacillota</taxon>
        <taxon>Clostridia</taxon>
        <taxon>Peptostreptococcales</taxon>
        <taxon>Filifactoraceae</taxon>
        <taxon>Criibacterium</taxon>
    </lineage>
</organism>
<dbReference type="PANTHER" id="PTHR33055">
    <property type="entry name" value="TRANSPOSASE FOR INSERTION SEQUENCE ELEMENT IS1111A"/>
    <property type="match status" value="1"/>
</dbReference>
<reference evidence="4 5" key="1">
    <citation type="submission" date="2019-07" db="EMBL/GenBank/DDBJ databases">
        <title>Criibacterium bergeronii gen. nov., sp. nov. isolated from human clinical samples.</title>
        <authorList>
            <person name="Maheux A.F."/>
            <person name="Boudreau D.K."/>
            <person name="Berube E."/>
            <person name="Brodeur S."/>
            <person name="Bernard K.A."/>
            <person name="Abed J.Y."/>
            <person name="Ducrey E."/>
            <person name="Guay E.F."/>
            <person name="Raymond F."/>
            <person name="Corbeil J."/>
            <person name="Domingo M.-C."/>
            <person name="Roy P.H."/>
            <person name="Boissinot M."/>
            <person name="Tocheva E.I."/>
            <person name="Omar R.F."/>
        </authorList>
    </citation>
    <scope>NUCLEOTIDE SEQUENCE [LARGE SCALE GENOMIC DNA]</scope>
    <source>
        <strain evidence="4 5">CCRI-24246</strain>
    </source>
</reference>
<comment type="caution">
    <text evidence="4">The sequence shown here is derived from an EMBL/GenBank/DDBJ whole genome shotgun (WGS) entry which is preliminary data.</text>
</comment>
<dbReference type="Pfam" id="PF01548">
    <property type="entry name" value="DEDD_Tnp_IS110"/>
    <property type="match status" value="1"/>
</dbReference>
<evidence type="ECO:0000259" key="3">
    <source>
        <dbReference type="Pfam" id="PF02371"/>
    </source>
</evidence>
<evidence type="ECO:0000256" key="1">
    <source>
        <dbReference type="SAM" id="Coils"/>
    </source>
</evidence>
<name>A0A552V6R3_9FIRM</name>
<dbReference type="GO" id="GO:0004803">
    <property type="term" value="F:transposase activity"/>
    <property type="evidence" value="ECO:0007669"/>
    <property type="project" value="InterPro"/>
</dbReference>
<dbReference type="AlphaFoldDB" id="A0A552V6R3"/>
<dbReference type="PANTHER" id="PTHR33055:SF15">
    <property type="entry name" value="TRANSPOSASE-RELATED"/>
    <property type="match status" value="1"/>
</dbReference>
<gene>
    <name evidence="4" type="ORF">FL857_05550</name>
</gene>
<evidence type="ECO:0000259" key="2">
    <source>
        <dbReference type="Pfam" id="PF01548"/>
    </source>
</evidence>
<dbReference type="Pfam" id="PF02371">
    <property type="entry name" value="Transposase_20"/>
    <property type="match status" value="1"/>
</dbReference>
<proteinExistence type="predicted"/>
<evidence type="ECO:0000313" key="5">
    <source>
        <dbReference type="Proteomes" id="UP000319424"/>
    </source>
</evidence>
<feature type="domain" description="Transposase IS116/IS110/IS902 C-terminal" evidence="3">
    <location>
        <begin position="268"/>
        <end position="353"/>
    </location>
</feature>
<protein>
    <submittedName>
        <fullName evidence="4">IS110 family transposase</fullName>
    </submittedName>
</protein>
<dbReference type="OrthoDB" id="9811278at2"/>
<feature type="coiled-coil region" evidence="1">
    <location>
        <begin position="237"/>
        <end position="264"/>
    </location>
</feature>
<dbReference type="GO" id="GO:0006313">
    <property type="term" value="P:DNA transposition"/>
    <property type="evidence" value="ECO:0007669"/>
    <property type="project" value="InterPro"/>
</dbReference>